<reference evidence="2" key="1">
    <citation type="submission" date="2023-04" db="EMBL/GenBank/DDBJ databases">
        <authorList>
            <person name="Vijverberg K."/>
            <person name="Xiong W."/>
            <person name="Schranz E."/>
        </authorList>
    </citation>
    <scope>NUCLEOTIDE SEQUENCE</scope>
</reference>
<feature type="compositionally biased region" description="Basic and acidic residues" evidence="1">
    <location>
        <begin position="90"/>
        <end position="118"/>
    </location>
</feature>
<name>A0AA35YY75_LACSI</name>
<keyword evidence="3" id="KW-1185">Reference proteome</keyword>
<evidence type="ECO:0000256" key="1">
    <source>
        <dbReference type="SAM" id="MobiDB-lite"/>
    </source>
</evidence>
<sequence>MNGQLLLPLVMHVSDTSQLSHHAFSGGKGKKWGRGSKKATKKDAAKEGPSEGVKPPSKKRKAHVASTTAPKRRKQPTKRRESPTPSPSQSKDESSKSDSESEIRIEENQPVRTEDQGSNREVIPPLNDSIPFPPPTPKTTNYTPITISSCAPSVSSQPPTSIPVSIHIFTESTIPPQASTALVSSVSVSDTGANILGFSIHVTPPISPIHTDDPGMIFRVDEYDMGGFTYSPFQIRIDSENEASTMKGELKFLHEKIDQLILASKASSSEA</sequence>
<accession>A0AA35YY75</accession>
<feature type="compositionally biased region" description="Basic residues" evidence="1">
    <location>
        <begin position="28"/>
        <end position="40"/>
    </location>
</feature>
<evidence type="ECO:0000313" key="2">
    <source>
        <dbReference type="EMBL" id="CAI9282344.1"/>
    </source>
</evidence>
<proteinExistence type="predicted"/>
<protein>
    <submittedName>
        <fullName evidence="2">Uncharacterized protein</fullName>
    </submittedName>
</protein>
<dbReference type="AlphaFoldDB" id="A0AA35YY75"/>
<gene>
    <name evidence="2" type="ORF">LSALG_LOCUS21988</name>
</gene>
<feature type="region of interest" description="Disordered" evidence="1">
    <location>
        <begin position="16"/>
        <end position="139"/>
    </location>
</feature>
<dbReference type="Proteomes" id="UP001177003">
    <property type="component" value="Chromosome 4"/>
</dbReference>
<organism evidence="2 3">
    <name type="scientific">Lactuca saligna</name>
    <name type="common">Willowleaf lettuce</name>
    <dbReference type="NCBI Taxonomy" id="75948"/>
    <lineage>
        <taxon>Eukaryota</taxon>
        <taxon>Viridiplantae</taxon>
        <taxon>Streptophyta</taxon>
        <taxon>Embryophyta</taxon>
        <taxon>Tracheophyta</taxon>
        <taxon>Spermatophyta</taxon>
        <taxon>Magnoliopsida</taxon>
        <taxon>eudicotyledons</taxon>
        <taxon>Gunneridae</taxon>
        <taxon>Pentapetalae</taxon>
        <taxon>asterids</taxon>
        <taxon>campanulids</taxon>
        <taxon>Asterales</taxon>
        <taxon>Asteraceae</taxon>
        <taxon>Cichorioideae</taxon>
        <taxon>Cichorieae</taxon>
        <taxon>Lactucinae</taxon>
        <taxon>Lactuca</taxon>
    </lineage>
</organism>
<evidence type="ECO:0000313" key="3">
    <source>
        <dbReference type="Proteomes" id="UP001177003"/>
    </source>
</evidence>
<dbReference type="EMBL" id="OX465080">
    <property type="protein sequence ID" value="CAI9282344.1"/>
    <property type="molecule type" value="Genomic_DNA"/>
</dbReference>